<sequence length="92" mass="10388">MPSFIGSGATVDRWRWRFGQLNSCQNESSSDLSPRTRAQSNPERPRGSPEGRRKRKKAKHQPRSQVSAETDVAKGGKGRRRKELRLTEALIA</sequence>
<dbReference type="EMBL" id="KZ084093">
    <property type="protein sequence ID" value="OSD05294.1"/>
    <property type="molecule type" value="Genomic_DNA"/>
</dbReference>
<feature type="compositionally biased region" description="Basic residues" evidence="1">
    <location>
        <begin position="52"/>
        <end position="62"/>
    </location>
</feature>
<protein>
    <submittedName>
        <fullName evidence="2">Uncharacterized protein</fullName>
    </submittedName>
</protein>
<evidence type="ECO:0000313" key="2">
    <source>
        <dbReference type="EMBL" id="OSD05294.1"/>
    </source>
</evidence>
<feature type="region of interest" description="Disordered" evidence="1">
    <location>
        <begin position="23"/>
        <end position="92"/>
    </location>
</feature>
<accession>A0A1Y2IXG2</accession>
<feature type="compositionally biased region" description="Polar residues" evidence="1">
    <location>
        <begin position="23"/>
        <end position="41"/>
    </location>
</feature>
<reference evidence="2 3" key="1">
    <citation type="journal article" date="2015" name="Biotechnol. Biofuels">
        <title>Enhanced degradation of softwood versus hardwood by the white-rot fungus Pycnoporus coccineus.</title>
        <authorList>
            <person name="Couturier M."/>
            <person name="Navarro D."/>
            <person name="Chevret D."/>
            <person name="Henrissat B."/>
            <person name="Piumi F."/>
            <person name="Ruiz-Duenas F.J."/>
            <person name="Martinez A.T."/>
            <person name="Grigoriev I.V."/>
            <person name="Riley R."/>
            <person name="Lipzen A."/>
            <person name="Berrin J.G."/>
            <person name="Master E.R."/>
            <person name="Rosso M.N."/>
        </authorList>
    </citation>
    <scope>NUCLEOTIDE SEQUENCE [LARGE SCALE GENOMIC DNA]</scope>
    <source>
        <strain evidence="2 3">BRFM310</strain>
    </source>
</reference>
<evidence type="ECO:0000313" key="3">
    <source>
        <dbReference type="Proteomes" id="UP000193067"/>
    </source>
</evidence>
<evidence type="ECO:0000256" key="1">
    <source>
        <dbReference type="SAM" id="MobiDB-lite"/>
    </source>
</evidence>
<keyword evidence="3" id="KW-1185">Reference proteome</keyword>
<organism evidence="2 3">
    <name type="scientific">Trametes coccinea (strain BRFM310)</name>
    <name type="common">Pycnoporus coccineus</name>
    <dbReference type="NCBI Taxonomy" id="1353009"/>
    <lineage>
        <taxon>Eukaryota</taxon>
        <taxon>Fungi</taxon>
        <taxon>Dikarya</taxon>
        <taxon>Basidiomycota</taxon>
        <taxon>Agaricomycotina</taxon>
        <taxon>Agaricomycetes</taxon>
        <taxon>Polyporales</taxon>
        <taxon>Polyporaceae</taxon>
        <taxon>Trametes</taxon>
    </lineage>
</organism>
<name>A0A1Y2IXG2_TRAC3</name>
<proteinExistence type="predicted"/>
<gene>
    <name evidence="2" type="ORF">PYCCODRAFT_1222576</name>
</gene>
<dbReference type="Proteomes" id="UP000193067">
    <property type="component" value="Unassembled WGS sequence"/>
</dbReference>
<dbReference type="AlphaFoldDB" id="A0A1Y2IXG2"/>